<reference evidence="1 2" key="1">
    <citation type="submission" date="2013-12" db="EMBL/GenBank/DDBJ databases">
        <title>Annotated genome of Streptomyces scopuliridis.</title>
        <authorList>
            <person name="Olson J.B."/>
        </authorList>
    </citation>
    <scope>NUCLEOTIDE SEQUENCE [LARGE SCALE GENOMIC DNA]</scope>
    <source>
        <strain evidence="1 2">RB72</strain>
    </source>
</reference>
<organism evidence="1 2">
    <name type="scientific">Streptomyces scopuliridis RB72</name>
    <dbReference type="NCBI Taxonomy" id="1440053"/>
    <lineage>
        <taxon>Bacteria</taxon>
        <taxon>Bacillati</taxon>
        <taxon>Actinomycetota</taxon>
        <taxon>Actinomycetes</taxon>
        <taxon>Kitasatosporales</taxon>
        <taxon>Streptomycetaceae</taxon>
        <taxon>Streptomyces</taxon>
    </lineage>
</organism>
<accession>A0A2T7SP27</accession>
<name>A0A2T7SP27_9ACTN</name>
<dbReference type="OrthoDB" id="4218321at2"/>
<evidence type="ECO:0000313" key="1">
    <source>
        <dbReference type="EMBL" id="PVE04658.1"/>
    </source>
</evidence>
<dbReference type="STRING" id="1440053.GCA_000718095_03422"/>
<protein>
    <submittedName>
        <fullName evidence="1">Uncharacterized protein</fullName>
    </submittedName>
</protein>
<dbReference type="EMBL" id="AZSP01000384">
    <property type="protein sequence ID" value="PVE04658.1"/>
    <property type="molecule type" value="Genomic_DNA"/>
</dbReference>
<sequence length="159" mass="17227">MPQYATNPDFLQRLATLEESVEQLRRRGRERDELPFFGTNLQVMPYQSYTSMTTVCETVLSPRTASLSLGLVTIGDVVTSVNSGGDWQVVANADIVMTGVISATFSYEFAAAVIDLTPYRALTELKILIQARRTAGATTGGKFGTGGAIAIAPRYARLI</sequence>
<proteinExistence type="predicted"/>
<gene>
    <name evidence="1" type="ORF">Y717_10710</name>
</gene>
<dbReference type="Proteomes" id="UP000245992">
    <property type="component" value="Unassembled WGS sequence"/>
</dbReference>
<comment type="caution">
    <text evidence="1">The sequence shown here is derived from an EMBL/GenBank/DDBJ whole genome shotgun (WGS) entry which is preliminary data.</text>
</comment>
<dbReference type="RefSeq" id="WP_030352477.1">
    <property type="nucleotide sequence ID" value="NZ_AZSP01000384.1"/>
</dbReference>
<dbReference type="AlphaFoldDB" id="A0A2T7SP27"/>
<keyword evidence="2" id="KW-1185">Reference proteome</keyword>
<evidence type="ECO:0000313" key="2">
    <source>
        <dbReference type="Proteomes" id="UP000245992"/>
    </source>
</evidence>